<keyword evidence="4" id="KW-1185">Reference proteome</keyword>
<evidence type="ECO:0000313" key="3">
    <source>
        <dbReference type="EMBL" id="CCQ45042.1"/>
    </source>
</evidence>
<gene>
    <name evidence="3" type="ORF">ARTSIC4J27_974</name>
</gene>
<comment type="caution">
    <text evidence="3">The sequence shown here is derived from an EMBL/GenBank/DDBJ whole genome shotgun (WGS) entry which is preliminary data.</text>
</comment>
<evidence type="ECO:0000259" key="2">
    <source>
        <dbReference type="SMART" id="SM01043"/>
    </source>
</evidence>
<dbReference type="EMBL" id="CAQI01000031">
    <property type="protein sequence ID" value="CCQ45042.1"/>
    <property type="molecule type" value="Genomic_DNA"/>
</dbReference>
<evidence type="ECO:0000256" key="1">
    <source>
        <dbReference type="PROSITE-ProRule" id="PRU00339"/>
    </source>
</evidence>
<organism evidence="3 4">
    <name type="scientific">Pseudarthrobacter siccitolerans</name>
    <dbReference type="NCBI Taxonomy" id="861266"/>
    <lineage>
        <taxon>Bacteria</taxon>
        <taxon>Bacillati</taxon>
        <taxon>Actinomycetota</taxon>
        <taxon>Actinomycetes</taxon>
        <taxon>Micrococcales</taxon>
        <taxon>Micrococcaceae</taxon>
        <taxon>Pseudarthrobacter</taxon>
    </lineage>
</organism>
<dbReference type="InterPro" id="IPR019734">
    <property type="entry name" value="TPR_rpt"/>
</dbReference>
<name>A0A024GZL2_9MICC</name>
<evidence type="ECO:0000313" key="4">
    <source>
        <dbReference type="Proteomes" id="UP000035722"/>
    </source>
</evidence>
<sequence length="109" mass="12475">MPGWYDDWVFLEQQRLRNLRLRAFLTLARRWIDEGNVHKAVEAAEGALELEPLNESAVALLINAELKSGNRARALRTFQAFRTHLGVELGIEPSEHLARVAERINSNRT</sequence>
<feature type="domain" description="Bacterial transcriptional activator" evidence="2">
    <location>
        <begin position="1"/>
        <end position="105"/>
    </location>
</feature>
<feature type="repeat" description="TPR" evidence="1">
    <location>
        <begin position="21"/>
        <end position="54"/>
    </location>
</feature>
<dbReference type="SUPFAM" id="SSF48452">
    <property type="entry name" value="TPR-like"/>
    <property type="match status" value="1"/>
</dbReference>
<dbReference type="PANTHER" id="PTHR35807">
    <property type="entry name" value="TRANSCRIPTIONAL REGULATOR REDD-RELATED"/>
    <property type="match status" value="1"/>
</dbReference>
<accession>A0A024GZL2</accession>
<dbReference type="PROSITE" id="PS50005">
    <property type="entry name" value="TPR"/>
    <property type="match status" value="1"/>
</dbReference>
<reference evidence="4" key="1">
    <citation type="journal article" date="2014" name="Genome Announc.">
        <title>Genome Sequence of Arthrobacter siccitolerans 4J27, a Xeroprotectant-Producing Desiccation-Tolerant Microorganism.</title>
        <authorList>
            <person name="Manzanera M."/>
            <person name="Santa-Cruz-Calvo L."/>
            <person name="Vilchez J.I."/>
            <person name="Garcia-Fontana C."/>
            <person name="Silva-Castro G.A."/>
            <person name="Calvo C."/>
            <person name="Gonzalez-Lopez J."/>
        </authorList>
    </citation>
    <scope>NUCLEOTIDE SEQUENCE [LARGE SCALE GENOMIC DNA]</scope>
    <source>
        <strain evidence="4">4J27</strain>
    </source>
</reference>
<dbReference type="InterPro" id="IPR051677">
    <property type="entry name" value="AfsR-DnrI-RedD_regulator"/>
</dbReference>
<dbReference type="InterPro" id="IPR005158">
    <property type="entry name" value="BTAD"/>
</dbReference>
<dbReference type="SMART" id="SM01043">
    <property type="entry name" value="BTAD"/>
    <property type="match status" value="1"/>
</dbReference>
<dbReference type="STRING" id="861266.ARTSIC4J27_974"/>
<dbReference type="Proteomes" id="UP000035722">
    <property type="component" value="Unassembled WGS sequence"/>
</dbReference>
<dbReference type="PANTHER" id="PTHR35807:SF2">
    <property type="entry name" value="TRANSCRIPTIONAL ACTIVATOR DOMAIN"/>
    <property type="match status" value="1"/>
</dbReference>
<dbReference type="Gene3D" id="1.25.40.10">
    <property type="entry name" value="Tetratricopeptide repeat domain"/>
    <property type="match status" value="1"/>
</dbReference>
<dbReference type="Pfam" id="PF03704">
    <property type="entry name" value="BTAD"/>
    <property type="match status" value="1"/>
</dbReference>
<keyword evidence="1" id="KW-0802">TPR repeat</keyword>
<proteinExistence type="predicted"/>
<protein>
    <submittedName>
        <fullName evidence="3">Bacterial transcriptional activator domain protein</fullName>
    </submittedName>
</protein>
<dbReference type="AlphaFoldDB" id="A0A024GZL2"/>
<dbReference type="InterPro" id="IPR011990">
    <property type="entry name" value="TPR-like_helical_dom_sf"/>
</dbReference>